<protein>
    <recommendedName>
        <fullName evidence="1">Thioredoxin domain-containing protein</fullName>
    </recommendedName>
</protein>
<dbReference type="Pfam" id="PF00085">
    <property type="entry name" value="Thioredoxin"/>
    <property type="match status" value="1"/>
</dbReference>
<organism evidence="2">
    <name type="scientific">viral metagenome</name>
    <dbReference type="NCBI Taxonomy" id="1070528"/>
    <lineage>
        <taxon>unclassified sequences</taxon>
        <taxon>metagenomes</taxon>
        <taxon>organismal metagenomes</taxon>
    </lineage>
</organism>
<reference evidence="2" key="1">
    <citation type="journal article" date="2020" name="Nature">
        <title>Giant virus diversity and host interactions through global metagenomics.</title>
        <authorList>
            <person name="Schulz F."/>
            <person name="Roux S."/>
            <person name="Paez-Espino D."/>
            <person name="Jungbluth S."/>
            <person name="Walsh D.A."/>
            <person name="Denef V.J."/>
            <person name="McMahon K.D."/>
            <person name="Konstantinidis K.T."/>
            <person name="Eloe-Fadrosh E.A."/>
            <person name="Kyrpides N.C."/>
            <person name="Woyke T."/>
        </authorList>
    </citation>
    <scope>NUCLEOTIDE SEQUENCE</scope>
    <source>
        <strain evidence="2">GVMAG-S-3300012919-55</strain>
    </source>
</reference>
<sequence>MHTHDSIYLETREDLIKLLNQSNYDYIIIKFKATWCKPCKTIEPFVNQQVSNKFKELNEKQKTNVFLYIEADVDECVDLYSFLKKMKRINGVPSMILYDKSVYSQFEDEYKYIPQQCVTGSYENKIKQLFDMIQ</sequence>
<dbReference type="InterPro" id="IPR036249">
    <property type="entry name" value="Thioredoxin-like_sf"/>
</dbReference>
<dbReference type="Gene3D" id="3.40.30.10">
    <property type="entry name" value="Glutaredoxin"/>
    <property type="match status" value="1"/>
</dbReference>
<feature type="domain" description="Thioredoxin" evidence="1">
    <location>
        <begin position="19"/>
        <end position="102"/>
    </location>
</feature>
<accession>A0A6C0KM98</accession>
<dbReference type="CDD" id="cd02947">
    <property type="entry name" value="TRX_family"/>
    <property type="match status" value="1"/>
</dbReference>
<proteinExistence type="predicted"/>
<dbReference type="AlphaFoldDB" id="A0A6C0KM98"/>
<dbReference type="InterPro" id="IPR013766">
    <property type="entry name" value="Thioredoxin_domain"/>
</dbReference>
<name>A0A6C0KM98_9ZZZZ</name>
<dbReference type="EMBL" id="MN740918">
    <property type="protein sequence ID" value="QHU17800.1"/>
    <property type="molecule type" value="Genomic_DNA"/>
</dbReference>
<evidence type="ECO:0000313" key="2">
    <source>
        <dbReference type="EMBL" id="QHU17800.1"/>
    </source>
</evidence>
<dbReference type="SUPFAM" id="SSF52833">
    <property type="entry name" value="Thioredoxin-like"/>
    <property type="match status" value="1"/>
</dbReference>
<evidence type="ECO:0000259" key="1">
    <source>
        <dbReference type="Pfam" id="PF00085"/>
    </source>
</evidence>